<protein>
    <recommendedName>
        <fullName evidence="3">ATP-grasp domain-containing protein</fullName>
    </recommendedName>
</protein>
<reference evidence="1 2" key="1">
    <citation type="submission" date="2019-11" db="EMBL/GenBank/DDBJ databases">
        <title>Genome sequences of 17 halophilic strains isolated from different environments.</title>
        <authorList>
            <person name="Furrow R.E."/>
        </authorList>
    </citation>
    <scope>NUCLEOTIDE SEQUENCE [LARGE SCALE GENOMIC DNA]</scope>
    <source>
        <strain evidence="1 2">22511_23_Filter</strain>
    </source>
</reference>
<name>A0A845DVP0_9BACI</name>
<evidence type="ECO:0000313" key="2">
    <source>
        <dbReference type="Proteomes" id="UP000460949"/>
    </source>
</evidence>
<accession>A0A845DVP0</accession>
<gene>
    <name evidence="1" type="ORF">GLW04_16775</name>
</gene>
<dbReference type="InterPro" id="IPR026838">
    <property type="entry name" value="YheC/D"/>
</dbReference>
<dbReference type="Pfam" id="PF14398">
    <property type="entry name" value="ATPgrasp_YheCD"/>
    <property type="match status" value="1"/>
</dbReference>
<dbReference type="Proteomes" id="UP000460949">
    <property type="component" value="Unassembled WGS sequence"/>
</dbReference>
<dbReference type="AlphaFoldDB" id="A0A845DVP0"/>
<evidence type="ECO:0008006" key="3">
    <source>
        <dbReference type="Google" id="ProtNLM"/>
    </source>
</evidence>
<sequence length="239" mass="27895">MKTSKWRKYQWMKQSDGLRPFLPETKRLTPGTMVDMVKRHQQVILKPVLGYKGRGVIQLSDLGHDTFEWHIKHKKIRSNGLPGLYDHFLHEYGHRRYLIQQKICLAEMDGCPFDFRVMVQRKSFQKDWHVTGKLAKVAAAPFVVTNYTKQMLPASQALSAVFGEETTVEIMQQLDQLALDVVRHIAPHDQEHRLFGLDIAVDTHGHLWIIEANTKPDIKMFRNLPDLHEYKTIRAYKRG</sequence>
<dbReference type="SUPFAM" id="SSF56059">
    <property type="entry name" value="Glutathione synthetase ATP-binding domain-like"/>
    <property type="match status" value="1"/>
</dbReference>
<proteinExistence type="predicted"/>
<organism evidence="1 2">
    <name type="scientific">Halobacillus litoralis</name>
    <dbReference type="NCBI Taxonomy" id="45668"/>
    <lineage>
        <taxon>Bacteria</taxon>
        <taxon>Bacillati</taxon>
        <taxon>Bacillota</taxon>
        <taxon>Bacilli</taxon>
        <taxon>Bacillales</taxon>
        <taxon>Bacillaceae</taxon>
        <taxon>Halobacillus</taxon>
    </lineage>
</organism>
<dbReference type="EMBL" id="WMET01000005">
    <property type="protein sequence ID" value="MYL21560.1"/>
    <property type="molecule type" value="Genomic_DNA"/>
</dbReference>
<comment type="caution">
    <text evidence="1">The sequence shown here is derived from an EMBL/GenBank/DDBJ whole genome shotgun (WGS) entry which is preliminary data.</text>
</comment>
<evidence type="ECO:0000313" key="1">
    <source>
        <dbReference type="EMBL" id="MYL21560.1"/>
    </source>
</evidence>
<dbReference type="Gene3D" id="3.30.470.20">
    <property type="entry name" value="ATP-grasp fold, B domain"/>
    <property type="match status" value="1"/>
</dbReference>
<dbReference type="RefSeq" id="WP_160839364.1">
    <property type="nucleotide sequence ID" value="NZ_WMET01000005.1"/>
</dbReference>